<evidence type="ECO:0000256" key="1">
    <source>
        <dbReference type="ARBA" id="ARBA00022737"/>
    </source>
</evidence>
<dbReference type="OrthoDB" id="426293at2759"/>
<evidence type="ECO:0000256" key="2">
    <source>
        <dbReference type="ARBA" id="ARBA00023043"/>
    </source>
</evidence>
<feature type="repeat" description="ANK" evidence="3">
    <location>
        <begin position="89"/>
        <end position="122"/>
    </location>
</feature>
<dbReference type="GO" id="GO:0005737">
    <property type="term" value="C:cytoplasm"/>
    <property type="evidence" value="ECO:0007669"/>
    <property type="project" value="TreeGrafter"/>
</dbReference>
<dbReference type="InterPro" id="IPR036770">
    <property type="entry name" value="Ankyrin_rpt-contain_sf"/>
</dbReference>
<dbReference type="Proteomes" id="UP001149165">
    <property type="component" value="Unassembled WGS sequence"/>
</dbReference>
<organism evidence="4 5">
    <name type="scientific">Penicillium angulare</name>
    <dbReference type="NCBI Taxonomy" id="116970"/>
    <lineage>
        <taxon>Eukaryota</taxon>
        <taxon>Fungi</taxon>
        <taxon>Dikarya</taxon>
        <taxon>Ascomycota</taxon>
        <taxon>Pezizomycotina</taxon>
        <taxon>Eurotiomycetes</taxon>
        <taxon>Eurotiomycetidae</taxon>
        <taxon>Eurotiales</taxon>
        <taxon>Aspergillaceae</taxon>
        <taxon>Penicillium</taxon>
    </lineage>
</organism>
<dbReference type="PROSITE" id="PS50088">
    <property type="entry name" value="ANK_REPEAT"/>
    <property type="match status" value="1"/>
</dbReference>
<dbReference type="PROSITE" id="PS50297">
    <property type="entry name" value="ANK_REP_REGION"/>
    <property type="match status" value="1"/>
</dbReference>
<evidence type="ECO:0000313" key="4">
    <source>
        <dbReference type="EMBL" id="KAJ5106739.1"/>
    </source>
</evidence>
<reference evidence="4" key="1">
    <citation type="submission" date="2022-11" db="EMBL/GenBank/DDBJ databases">
        <authorList>
            <person name="Petersen C."/>
        </authorList>
    </citation>
    <scope>NUCLEOTIDE SEQUENCE</scope>
    <source>
        <strain evidence="4">IBT 30069</strain>
    </source>
</reference>
<comment type="caution">
    <text evidence="4">The sequence shown here is derived from an EMBL/GenBank/DDBJ whole genome shotgun (WGS) entry which is preliminary data.</text>
</comment>
<proteinExistence type="predicted"/>
<dbReference type="PANTHER" id="PTHR24198:SF165">
    <property type="entry name" value="ANKYRIN REPEAT-CONTAINING PROTEIN-RELATED"/>
    <property type="match status" value="1"/>
</dbReference>
<name>A0A9W9KHH7_9EURO</name>
<dbReference type="Pfam" id="PF12796">
    <property type="entry name" value="Ank_2"/>
    <property type="match status" value="2"/>
</dbReference>
<dbReference type="AlphaFoldDB" id="A0A9W9KHH7"/>
<evidence type="ECO:0000256" key="3">
    <source>
        <dbReference type="PROSITE-ProRule" id="PRU00023"/>
    </source>
</evidence>
<reference evidence="4" key="2">
    <citation type="journal article" date="2023" name="IMA Fungus">
        <title>Comparative genomic study of the Penicillium genus elucidates a diverse pangenome and 15 lateral gene transfer events.</title>
        <authorList>
            <person name="Petersen C."/>
            <person name="Sorensen T."/>
            <person name="Nielsen M.R."/>
            <person name="Sondergaard T.E."/>
            <person name="Sorensen J.L."/>
            <person name="Fitzpatrick D.A."/>
            <person name="Frisvad J.C."/>
            <person name="Nielsen K.L."/>
        </authorList>
    </citation>
    <scope>NUCLEOTIDE SEQUENCE</scope>
    <source>
        <strain evidence="4">IBT 30069</strain>
    </source>
</reference>
<keyword evidence="2 3" id="KW-0040">ANK repeat</keyword>
<evidence type="ECO:0000313" key="5">
    <source>
        <dbReference type="Proteomes" id="UP001149165"/>
    </source>
</evidence>
<protein>
    <submittedName>
        <fullName evidence="4">Uncharacterized protein</fullName>
    </submittedName>
</protein>
<accession>A0A9W9KHH7</accession>
<gene>
    <name evidence="4" type="ORF">N7456_003414</name>
</gene>
<dbReference type="InterPro" id="IPR002110">
    <property type="entry name" value="Ankyrin_rpt"/>
</dbReference>
<dbReference type="EMBL" id="JAPQKH010000003">
    <property type="protein sequence ID" value="KAJ5106739.1"/>
    <property type="molecule type" value="Genomic_DNA"/>
</dbReference>
<keyword evidence="5" id="KW-1185">Reference proteome</keyword>
<keyword evidence="1" id="KW-0677">Repeat</keyword>
<dbReference type="SUPFAM" id="SSF48403">
    <property type="entry name" value="Ankyrin repeat"/>
    <property type="match status" value="1"/>
</dbReference>
<dbReference type="SMART" id="SM00248">
    <property type="entry name" value="ANK"/>
    <property type="match status" value="5"/>
</dbReference>
<sequence length="226" mass="25223">MSLSSLPTELTQLIASFIRKDADLNSLVLVNLTHYHRLNHILYEHTNIDFVDPNHHRTLLSWAAYHGQEDRVKCLIESGKFDVNHEDDMEQTPLHLAALQGHSGVVALLLQSRDIDIQPRDQLNQTPLLLAAGANHESIVTMLLEAGDAGVNADDCESGYTALMWAVTNDNKIMLKQLLEVKNIDLSITDIYGRTALDIAVDGGRKTEANMIRRAARRQRAQARGN</sequence>
<dbReference type="Gene3D" id="1.25.40.20">
    <property type="entry name" value="Ankyrin repeat-containing domain"/>
    <property type="match status" value="2"/>
</dbReference>
<dbReference type="PANTHER" id="PTHR24198">
    <property type="entry name" value="ANKYRIN REPEAT AND PROTEIN KINASE DOMAIN-CONTAINING PROTEIN"/>
    <property type="match status" value="1"/>
</dbReference>